<keyword evidence="4" id="KW-0808">Transferase</keyword>
<evidence type="ECO:0000256" key="4">
    <source>
        <dbReference type="ARBA" id="ARBA00022679"/>
    </source>
</evidence>
<sequence length="645" mass="73686">MSFDFEEITSLRNELQNVREVMRLTKCNIHALNGTFATFDHPPPIYLTEYRELTVKLHELEAKEQELLDQVDHPREHRKTRGDKPSTPFVRTIRAYLPNKQRTTIEVKHGETLHMALEKRLQHRKIPLNACVVYRNGTDHQIPWDTQTSTIEYEEIQVKMCWLPIQASFTHDFSKRTSFTTCDHCRQLLFQGYHCRSCGFKFHERCSMGVPVLCIPTRDLNNSNGGNHSIYQNSAGILQLASDYQSSRRRVLGHGERSSSEPNVCRNMVNMNWDDLAELKRRSQAPSGVPHGFLPHSQSAQASPTNVLRPRPRAKSADESATKKLLRDTGPQESLEDWEIPETDIQMGDCIGSGSFGTVYKANWHGPVAIKALKVKQPTAAQLQAFKNEVSVLKKTRHVNVLLFMGVIRKPNLAIVTQWCEGSSLYRCLHVLEKKFEAMQLISITGQTAIGMNYLHSKSIIHRDLKSNNIFFNDSVVKIGDFGLATIKSKWSGGQQYHQPSGSILWMAPEVIRMQVDNPYSFQSDVYAYGIVLYELLSGQLPYTEINNKDQIIFMVGRGYLRPDLKKVRTDAPAELRKLMENCIKFDREDRPKFKDIAISIQSIIHAMPKLQRTTSEPTLSRSNWSDDYLYPSEANNYRGAAGFI</sequence>
<keyword evidence="8" id="KW-0862">Zinc</keyword>
<dbReference type="InterPro" id="IPR011009">
    <property type="entry name" value="Kinase-like_dom_sf"/>
</dbReference>
<dbReference type="GO" id="GO:0005524">
    <property type="term" value="F:ATP binding"/>
    <property type="evidence" value="ECO:0007669"/>
    <property type="project" value="UniProtKB-UniRule"/>
</dbReference>
<keyword evidence="6 10" id="KW-0547">Nucleotide-binding</keyword>
<dbReference type="SUPFAM" id="SSF57889">
    <property type="entry name" value="Cysteine-rich domain"/>
    <property type="match status" value="1"/>
</dbReference>
<dbReference type="PANTHER" id="PTHR44329:SF262">
    <property type="entry name" value="RAF HOMOLOG SERINE_THREONINE-PROTEIN KINASE RAF"/>
    <property type="match status" value="1"/>
</dbReference>
<dbReference type="PROSITE" id="PS50898">
    <property type="entry name" value="RBD"/>
    <property type="match status" value="1"/>
</dbReference>
<dbReference type="PROSITE" id="PS00108">
    <property type="entry name" value="PROTEIN_KINASE_ST"/>
    <property type="match status" value="1"/>
</dbReference>
<dbReference type="OrthoDB" id="774951at2759"/>
<dbReference type="SMART" id="SM00220">
    <property type="entry name" value="S_TKc"/>
    <property type="match status" value="1"/>
</dbReference>
<dbReference type="EMBL" id="GFXV01000109">
    <property type="protein sequence ID" value="MBW11914.1"/>
    <property type="molecule type" value="Transcribed_RNA"/>
</dbReference>
<dbReference type="EC" id="2.7.11.1" evidence="2"/>
<dbReference type="PANTHER" id="PTHR44329">
    <property type="entry name" value="SERINE/THREONINE-PROTEIN KINASE TNNI3K-RELATED"/>
    <property type="match status" value="1"/>
</dbReference>
<dbReference type="Pfam" id="PF02196">
    <property type="entry name" value="RBD"/>
    <property type="match status" value="1"/>
</dbReference>
<feature type="compositionally biased region" description="Basic and acidic residues" evidence="11">
    <location>
        <begin position="315"/>
        <end position="327"/>
    </location>
</feature>
<dbReference type="SUPFAM" id="SSF56112">
    <property type="entry name" value="Protein kinase-like (PK-like)"/>
    <property type="match status" value="1"/>
</dbReference>
<dbReference type="Gene3D" id="3.10.20.90">
    <property type="entry name" value="Phosphatidylinositol 3-kinase Catalytic Subunit, Chain A, domain 1"/>
    <property type="match status" value="1"/>
</dbReference>
<evidence type="ECO:0000256" key="1">
    <source>
        <dbReference type="ARBA" id="ARBA00010507"/>
    </source>
</evidence>
<dbReference type="SUPFAM" id="SSF54236">
    <property type="entry name" value="Ubiquitin-like"/>
    <property type="match status" value="1"/>
</dbReference>
<dbReference type="CDD" id="cd14062">
    <property type="entry name" value="STKc_Raf"/>
    <property type="match status" value="1"/>
</dbReference>
<evidence type="ECO:0000256" key="11">
    <source>
        <dbReference type="SAM" id="MobiDB-lite"/>
    </source>
</evidence>
<dbReference type="AlphaFoldDB" id="A0A2H8TCT6"/>
<feature type="region of interest" description="Disordered" evidence="11">
    <location>
        <begin position="282"/>
        <end position="333"/>
    </location>
</feature>
<keyword evidence="9 10" id="KW-0067">ATP-binding</keyword>
<dbReference type="InterPro" id="IPR017441">
    <property type="entry name" value="Protein_kinase_ATP_BS"/>
</dbReference>
<evidence type="ECO:0000259" key="12">
    <source>
        <dbReference type="PROSITE" id="PS50011"/>
    </source>
</evidence>
<dbReference type="PROSITE" id="PS50081">
    <property type="entry name" value="ZF_DAG_PE_2"/>
    <property type="match status" value="1"/>
</dbReference>
<dbReference type="CDD" id="cd20811">
    <property type="entry name" value="C1_Raf"/>
    <property type="match status" value="1"/>
</dbReference>
<feature type="domain" description="Phorbol-ester/DAG-type" evidence="13">
    <location>
        <begin position="170"/>
        <end position="214"/>
    </location>
</feature>
<proteinExistence type="inferred from homology"/>
<evidence type="ECO:0000256" key="8">
    <source>
        <dbReference type="ARBA" id="ARBA00022833"/>
    </source>
</evidence>
<reference evidence="15" key="1">
    <citation type="submission" date="2017-10" db="EMBL/GenBank/DDBJ databases">
        <title>Transcriptome Assembly of Sugarcane Aphid Adults.</title>
        <authorList>
            <person name="Scully E.D."/>
            <person name="Palmer N.A."/>
            <person name="Geib S.M."/>
            <person name="Sarath G."/>
            <person name="Sattler S.E."/>
        </authorList>
    </citation>
    <scope>NUCLEOTIDE SEQUENCE</scope>
    <source>
        <tissue evidence="15">Whole body</tissue>
    </source>
</reference>
<dbReference type="InterPro" id="IPR002219">
    <property type="entry name" value="PKC_DAG/PE"/>
</dbReference>
<dbReference type="FunFam" id="3.30.200.20:FF:000024">
    <property type="entry name" value="B-Raf proto-oncogene serine/threonine-protein kinase"/>
    <property type="match status" value="1"/>
</dbReference>
<dbReference type="SMART" id="SM00455">
    <property type="entry name" value="RBD"/>
    <property type="match status" value="1"/>
</dbReference>
<keyword evidence="7 15" id="KW-0418">Kinase</keyword>
<dbReference type="SMART" id="SM00109">
    <property type="entry name" value="C1"/>
    <property type="match status" value="1"/>
</dbReference>
<dbReference type="GO" id="GO:0006950">
    <property type="term" value="P:response to stress"/>
    <property type="evidence" value="ECO:0007669"/>
    <property type="project" value="UniProtKB-ARBA"/>
</dbReference>
<dbReference type="InterPro" id="IPR000719">
    <property type="entry name" value="Prot_kinase_dom"/>
</dbReference>
<dbReference type="PROSITE" id="PS50011">
    <property type="entry name" value="PROTEIN_KINASE_DOM"/>
    <property type="match status" value="1"/>
</dbReference>
<dbReference type="InterPro" id="IPR001245">
    <property type="entry name" value="Ser-Thr/Tyr_kinase_cat_dom"/>
</dbReference>
<dbReference type="GO" id="GO:0004709">
    <property type="term" value="F:MAP kinase kinase kinase activity"/>
    <property type="evidence" value="ECO:0007669"/>
    <property type="project" value="TreeGrafter"/>
</dbReference>
<organism evidence="15">
    <name type="scientific">Melanaphis sacchari</name>
    <dbReference type="NCBI Taxonomy" id="742174"/>
    <lineage>
        <taxon>Eukaryota</taxon>
        <taxon>Metazoa</taxon>
        <taxon>Ecdysozoa</taxon>
        <taxon>Arthropoda</taxon>
        <taxon>Hexapoda</taxon>
        <taxon>Insecta</taxon>
        <taxon>Pterygota</taxon>
        <taxon>Neoptera</taxon>
        <taxon>Paraneoptera</taxon>
        <taxon>Hemiptera</taxon>
        <taxon>Sternorrhyncha</taxon>
        <taxon>Aphidomorpha</taxon>
        <taxon>Aphidoidea</taxon>
        <taxon>Aphididae</taxon>
        <taxon>Aphidini</taxon>
        <taxon>Melanaphis</taxon>
    </lineage>
</organism>
<evidence type="ECO:0000256" key="2">
    <source>
        <dbReference type="ARBA" id="ARBA00012513"/>
    </source>
</evidence>
<evidence type="ECO:0000256" key="6">
    <source>
        <dbReference type="ARBA" id="ARBA00022741"/>
    </source>
</evidence>
<dbReference type="CDD" id="cd01816">
    <property type="entry name" value="RBD_RAF"/>
    <property type="match status" value="1"/>
</dbReference>
<evidence type="ECO:0000256" key="5">
    <source>
        <dbReference type="ARBA" id="ARBA00022723"/>
    </source>
</evidence>
<gene>
    <name evidence="15" type="primary">phl</name>
</gene>
<dbReference type="Pfam" id="PF00130">
    <property type="entry name" value="C1_1"/>
    <property type="match status" value="1"/>
</dbReference>
<keyword evidence="5" id="KW-0479">Metal-binding</keyword>
<dbReference type="Gene3D" id="3.30.200.20">
    <property type="entry name" value="Phosphorylase Kinase, domain 1"/>
    <property type="match status" value="1"/>
</dbReference>
<dbReference type="PROSITE" id="PS00479">
    <property type="entry name" value="ZF_DAG_PE_1"/>
    <property type="match status" value="1"/>
</dbReference>
<evidence type="ECO:0000256" key="9">
    <source>
        <dbReference type="ARBA" id="ARBA00022840"/>
    </source>
</evidence>
<protein>
    <recommendedName>
        <fullName evidence="2">non-specific serine/threonine protein kinase</fullName>
        <ecNumber evidence="2">2.7.11.1</ecNumber>
    </recommendedName>
</protein>
<evidence type="ECO:0000259" key="14">
    <source>
        <dbReference type="PROSITE" id="PS50898"/>
    </source>
</evidence>
<dbReference type="Gene3D" id="3.30.60.20">
    <property type="match status" value="1"/>
</dbReference>
<dbReference type="InterPro" id="IPR008271">
    <property type="entry name" value="Ser/Thr_kinase_AS"/>
</dbReference>
<evidence type="ECO:0000259" key="13">
    <source>
        <dbReference type="PROSITE" id="PS50081"/>
    </source>
</evidence>
<dbReference type="Pfam" id="PF07714">
    <property type="entry name" value="PK_Tyr_Ser-Thr"/>
    <property type="match status" value="1"/>
</dbReference>
<dbReference type="PROSITE" id="PS00107">
    <property type="entry name" value="PROTEIN_KINASE_ATP"/>
    <property type="match status" value="1"/>
</dbReference>
<name>A0A2H8TCT6_9HEMI</name>
<feature type="domain" description="Protein kinase" evidence="12">
    <location>
        <begin position="345"/>
        <end position="605"/>
    </location>
</feature>
<feature type="domain" description="RBD" evidence="14">
    <location>
        <begin position="91"/>
        <end position="161"/>
    </location>
</feature>
<dbReference type="Gene3D" id="1.10.510.10">
    <property type="entry name" value="Transferase(Phosphotransferase) domain 1"/>
    <property type="match status" value="1"/>
</dbReference>
<evidence type="ECO:0000256" key="3">
    <source>
        <dbReference type="ARBA" id="ARBA00022527"/>
    </source>
</evidence>
<dbReference type="InterPro" id="IPR046349">
    <property type="entry name" value="C1-like_sf"/>
</dbReference>
<feature type="compositionally biased region" description="Polar residues" evidence="11">
    <location>
        <begin position="296"/>
        <end position="306"/>
    </location>
</feature>
<dbReference type="InterPro" id="IPR029071">
    <property type="entry name" value="Ubiquitin-like_domsf"/>
</dbReference>
<evidence type="ECO:0000313" key="15">
    <source>
        <dbReference type="EMBL" id="MBW11914.1"/>
    </source>
</evidence>
<feature type="binding site" evidence="10">
    <location>
        <position position="371"/>
    </location>
    <ligand>
        <name>ATP</name>
        <dbReference type="ChEBI" id="CHEBI:30616"/>
    </ligand>
</feature>
<keyword evidence="3" id="KW-0723">Serine/threonine-protein kinase</keyword>
<dbReference type="InterPro" id="IPR051681">
    <property type="entry name" value="Ser/Thr_Kinases-Pseudokinases"/>
</dbReference>
<accession>A0A2H8TCT6</accession>
<evidence type="ECO:0000256" key="7">
    <source>
        <dbReference type="ARBA" id="ARBA00022777"/>
    </source>
</evidence>
<dbReference type="GO" id="GO:0046872">
    <property type="term" value="F:metal ion binding"/>
    <property type="evidence" value="ECO:0007669"/>
    <property type="project" value="UniProtKB-KW"/>
</dbReference>
<evidence type="ECO:0000256" key="10">
    <source>
        <dbReference type="PROSITE-ProRule" id="PRU10141"/>
    </source>
</evidence>
<comment type="similarity">
    <text evidence="1">Belongs to the protein kinase superfamily. TKL Ser/Thr protein kinase family. RAF subfamily.</text>
</comment>
<dbReference type="InterPro" id="IPR003116">
    <property type="entry name" value="RBD_dom"/>
</dbReference>